<protein>
    <submittedName>
        <fullName evidence="2">Uncharacterized protein</fullName>
    </submittedName>
</protein>
<name>A0A812RYA7_9DINO</name>
<feature type="region of interest" description="Disordered" evidence="1">
    <location>
        <begin position="1"/>
        <end position="22"/>
    </location>
</feature>
<gene>
    <name evidence="2" type="ORF">SNAT2548_LOCUS25121</name>
</gene>
<dbReference type="AlphaFoldDB" id="A0A812RYA7"/>
<organism evidence="2 3">
    <name type="scientific">Symbiodinium natans</name>
    <dbReference type="NCBI Taxonomy" id="878477"/>
    <lineage>
        <taxon>Eukaryota</taxon>
        <taxon>Sar</taxon>
        <taxon>Alveolata</taxon>
        <taxon>Dinophyceae</taxon>
        <taxon>Suessiales</taxon>
        <taxon>Symbiodiniaceae</taxon>
        <taxon>Symbiodinium</taxon>
    </lineage>
</organism>
<dbReference type="EMBL" id="CAJNDS010002379">
    <property type="protein sequence ID" value="CAE7455905.1"/>
    <property type="molecule type" value="Genomic_DNA"/>
</dbReference>
<reference evidence="2" key="1">
    <citation type="submission" date="2021-02" db="EMBL/GenBank/DDBJ databases">
        <authorList>
            <person name="Dougan E. K."/>
            <person name="Rhodes N."/>
            <person name="Thang M."/>
            <person name="Chan C."/>
        </authorList>
    </citation>
    <scope>NUCLEOTIDE SEQUENCE</scope>
</reference>
<sequence length="108" mass="11652">MMKATSRSGPSEASTHSTFHSSSLVGQHRLCHLPNAHGSRLKGLVPETAVRSITGRTPVTILCGAKLEGHLYSQWTATLPAVIPQKSRISRCNNTRPVLRLAAELARS</sequence>
<accession>A0A812RYA7</accession>
<proteinExistence type="predicted"/>
<keyword evidence="3" id="KW-1185">Reference proteome</keyword>
<evidence type="ECO:0000313" key="2">
    <source>
        <dbReference type="EMBL" id="CAE7455905.1"/>
    </source>
</evidence>
<comment type="caution">
    <text evidence="2">The sequence shown here is derived from an EMBL/GenBank/DDBJ whole genome shotgun (WGS) entry which is preliminary data.</text>
</comment>
<evidence type="ECO:0000313" key="3">
    <source>
        <dbReference type="Proteomes" id="UP000604046"/>
    </source>
</evidence>
<dbReference type="Proteomes" id="UP000604046">
    <property type="component" value="Unassembled WGS sequence"/>
</dbReference>
<evidence type="ECO:0000256" key="1">
    <source>
        <dbReference type="SAM" id="MobiDB-lite"/>
    </source>
</evidence>